<evidence type="ECO:0000313" key="8">
    <source>
        <dbReference type="Proteomes" id="UP000095003"/>
    </source>
</evidence>
<dbReference type="InterPro" id="IPR004843">
    <property type="entry name" value="Calcineurin-like_PHP"/>
</dbReference>
<dbReference type="PATRIC" id="fig|1432052.3.peg.2795"/>
<evidence type="ECO:0000256" key="1">
    <source>
        <dbReference type="ARBA" id="ARBA00022475"/>
    </source>
</evidence>
<keyword evidence="3" id="KW-0479">Metal-binding</keyword>
<dbReference type="SUPFAM" id="SSF56300">
    <property type="entry name" value="Metallo-dependent phosphatases"/>
    <property type="match status" value="1"/>
</dbReference>
<sequence>MSRLDTKLDQLFTYAPVLSYKKDSKFILMSDCHRGQGNWGDNFLPNQNIFYGALEYYYDHGFTYIELGDGDELWENRSMNAILRTHSRVFRLMNAFYRQKRLYMLYGNHDIIKRRQNLLKPDCRNYYCDTIEKEDSFLDKILYHEGLILQSEEDNSQLFLIHGHQGSLLNDELWHLGRFLVRYVWRPLELVGFKAPTGAGRSKKLVEKIEKELCSYARTNSKILIAGHTHRPVFPHPGDCPYFNDGSCVHPQCITGLEIENNALTLVKWSISATPERLLYIDRQILDGPEPIAAYGNCGIRETEPK</sequence>
<dbReference type="GO" id="GO:0016020">
    <property type="term" value="C:membrane"/>
    <property type="evidence" value="ECO:0007669"/>
    <property type="project" value="GOC"/>
</dbReference>
<dbReference type="Pfam" id="PF00149">
    <property type="entry name" value="Metallophos"/>
    <property type="match status" value="1"/>
</dbReference>
<keyword evidence="1" id="KW-1003">Cell membrane</keyword>
<feature type="domain" description="Calcineurin-like phosphoesterase" evidence="6">
    <location>
        <begin position="25"/>
        <end position="232"/>
    </location>
</feature>
<name>A0A1E3AT88_9FIRM</name>
<dbReference type="Gene3D" id="3.60.21.10">
    <property type="match status" value="1"/>
</dbReference>
<reference evidence="7 8" key="1">
    <citation type="submission" date="2016-07" db="EMBL/GenBank/DDBJ databases">
        <title>Characterization of isolates of Eisenbergiella tayi derived from blood cultures, using whole genome sequencing.</title>
        <authorList>
            <person name="Burdz T."/>
            <person name="Wiebe D."/>
            <person name="Huynh C."/>
            <person name="Bernard K."/>
        </authorList>
    </citation>
    <scope>NUCLEOTIDE SEQUENCE [LARGE SCALE GENOMIC DNA]</scope>
    <source>
        <strain evidence="7 8">NML 120489</strain>
    </source>
</reference>
<organism evidence="7 8">
    <name type="scientific">Eisenbergiella tayi</name>
    <dbReference type="NCBI Taxonomy" id="1432052"/>
    <lineage>
        <taxon>Bacteria</taxon>
        <taxon>Bacillati</taxon>
        <taxon>Bacillota</taxon>
        <taxon>Clostridia</taxon>
        <taxon>Lachnospirales</taxon>
        <taxon>Lachnospiraceae</taxon>
        <taxon>Eisenbergiella</taxon>
    </lineage>
</organism>
<comment type="caution">
    <text evidence="7">The sequence shown here is derived from an EMBL/GenBank/DDBJ whole genome shotgun (WGS) entry which is preliminary data.</text>
</comment>
<keyword evidence="4" id="KW-0472">Membrane</keyword>
<evidence type="ECO:0000256" key="3">
    <source>
        <dbReference type="ARBA" id="ARBA00022723"/>
    </source>
</evidence>
<dbReference type="GO" id="GO:0046872">
    <property type="term" value="F:metal ion binding"/>
    <property type="evidence" value="ECO:0007669"/>
    <property type="project" value="UniProtKB-KW"/>
</dbReference>
<accession>A0A1E3AT88</accession>
<dbReference type="InterPro" id="IPR043461">
    <property type="entry name" value="LpxH-like"/>
</dbReference>
<dbReference type="GO" id="GO:0008758">
    <property type="term" value="F:UDP-2,3-diacylglucosamine hydrolase activity"/>
    <property type="evidence" value="ECO:0007669"/>
    <property type="project" value="TreeGrafter"/>
</dbReference>
<dbReference type="PANTHER" id="PTHR34990:SF2">
    <property type="entry name" value="BLL8164 PROTEIN"/>
    <property type="match status" value="1"/>
</dbReference>
<proteinExistence type="predicted"/>
<evidence type="ECO:0000259" key="6">
    <source>
        <dbReference type="Pfam" id="PF00149"/>
    </source>
</evidence>
<evidence type="ECO:0000256" key="4">
    <source>
        <dbReference type="ARBA" id="ARBA00023136"/>
    </source>
</evidence>
<keyword evidence="5" id="KW-0464">Manganese</keyword>
<evidence type="ECO:0000256" key="2">
    <source>
        <dbReference type="ARBA" id="ARBA00022519"/>
    </source>
</evidence>
<dbReference type="AlphaFoldDB" id="A0A1E3AT88"/>
<dbReference type="InterPro" id="IPR029052">
    <property type="entry name" value="Metallo-depent_PP-like"/>
</dbReference>
<dbReference type="GeneID" id="93304129"/>
<dbReference type="PANTHER" id="PTHR34990">
    <property type="entry name" value="UDP-2,3-DIACYLGLUCOSAMINE HYDROLASE-RELATED"/>
    <property type="match status" value="1"/>
</dbReference>
<gene>
    <name evidence="7" type="ORF">BEH84_02534</name>
</gene>
<dbReference type="RefSeq" id="WP_069157085.1">
    <property type="nucleotide sequence ID" value="NZ_DBFYTC010000192.1"/>
</dbReference>
<dbReference type="Proteomes" id="UP000095003">
    <property type="component" value="Unassembled WGS sequence"/>
</dbReference>
<evidence type="ECO:0000313" key="7">
    <source>
        <dbReference type="EMBL" id="ODM11919.1"/>
    </source>
</evidence>
<dbReference type="GO" id="GO:0009245">
    <property type="term" value="P:lipid A biosynthetic process"/>
    <property type="evidence" value="ECO:0007669"/>
    <property type="project" value="TreeGrafter"/>
</dbReference>
<evidence type="ECO:0000256" key="5">
    <source>
        <dbReference type="ARBA" id="ARBA00023211"/>
    </source>
</evidence>
<dbReference type="EMBL" id="MCGI01000002">
    <property type="protein sequence ID" value="ODM11919.1"/>
    <property type="molecule type" value="Genomic_DNA"/>
</dbReference>
<protein>
    <submittedName>
        <fullName evidence="7">Calcineurin-like phosphoesterase superfamily domain protein</fullName>
    </submittedName>
</protein>
<keyword evidence="2" id="KW-0997">Cell inner membrane</keyword>